<keyword evidence="3" id="KW-1185">Reference proteome</keyword>
<dbReference type="AlphaFoldDB" id="A0A5B7E107"/>
<dbReference type="EMBL" id="VSRR010001681">
    <property type="protein sequence ID" value="MPC27017.1"/>
    <property type="molecule type" value="Genomic_DNA"/>
</dbReference>
<dbReference type="GO" id="GO:0017017">
    <property type="term" value="F:MAP kinase tyrosine/serine/threonine phosphatase activity"/>
    <property type="evidence" value="ECO:0007669"/>
    <property type="project" value="TreeGrafter"/>
</dbReference>
<proteinExistence type="predicted"/>
<dbReference type="SUPFAM" id="SSF52799">
    <property type="entry name" value="(Phosphotyrosine protein) phosphatases II"/>
    <property type="match status" value="1"/>
</dbReference>
<name>A0A5B7E107_PORTR</name>
<dbReference type="GO" id="GO:0005829">
    <property type="term" value="C:cytosol"/>
    <property type="evidence" value="ECO:0007669"/>
    <property type="project" value="TreeGrafter"/>
</dbReference>
<gene>
    <name evidence="2" type="primary">DUSP10</name>
    <name evidence="2" type="ORF">E2C01_020168</name>
</gene>
<dbReference type="PRINTS" id="PR01908">
    <property type="entry name" value="ADSPHPHTASE"/>
</dbReference>
<comment type="caution">
    <text evidence="2">The sequence shown here is derived from an EMBL/GenBank/DDBJ whole genome shotgun (WGS) entry which is preliminary data.</text>
</comment>
<dbReference type="Proteomes" id="UP000324222">
    <property type="component" value="Unassembled WGS sequence"/>
</dbReference>
<dbReference type="PANTHER" id="PTHR10159">
    <property type="entry name" value="DUAL SPECIFICITY PROTEIN PHOSPHATASE"/>
    <property type="match status" value="1"/>
</dbReference>
<accession>A0A5B7E107</accession>
<keyword evidence="1" id="KW-0378">Hydrolase</keyword>
<dbReference type="GO" id="GO:0033550">
    <property type="term" value="F:MAP kinase tyrosine phosphatase activity"/>
    <property type="evidence" value="ECO:0007669"/>
    <property type="project" value="TreeGrafter"/>
</dbReference>
<dbReference type="PANTHER" id="PTHR10159:SF528">
    <property type="entry name" value="PUCKERED, ISOFORM A"/>
    <property type="match status" value="1"/>
</dbReference>
<organism evidence="2 3">
    <name type="scientific">Portunus trituberculatus</name>
    <name type="common">Swimming crab</name>
    <name type="synonym">Neptunus trituberculatus</name>
    <dbReference type="NCBI Taxonomy" id="210409"/>
    <lineage>
        <taxon>Eukaryota</taxon>
        <taxon>Metazoa</taxon>
        <taxon>Ecdysozoa</taxon>
        <taxon>Arthropoda</taxon>
        <taxon>Crustacea</taxon>
        <taxon>Multicrustacea</taxon>
        <taxon>Malacostraca</taxon>
        <taxon>Eumalacostraca</taxon>
        <taxon>Eucarida</taxon>
        <taxon>Decapoda</taxon>
        <taxon>Pleocyemata</taxon>
        <taxon>Brachyura</taxon>
        <taxon>Eubrachyura</taxon>
        <taxon>Portunoidea</taxon>
        <taxon>Portunidae</taxon>
        <taxon>Portuninae</taxon>
        <taxon>Portunus</taxon>
    </lineage>
</organism>
<evidence type="ECO:0000313" key="3">
    <source>
        <dbReference type="Proteomes" id="UP000324222"/>
    </source>
</evidence>
<dbReference type="GO" id="GO:0043409">
    <property type="term" value="P:negative regulation of MAPK cascade"/>
    <property type="evidence" value="ECO:0007669"/>
    <property type="project" value="TreeGrafter"/>
</dbReference>
<sequence length="251" mass="27392">MLILCNPSSLSPHRQGRMSPRSQQVPLLGFPAAATVALGLSRVSPCTPAWSGVGHEAQAAAVPLHVIPYDIIVKFVSFLRFKTSGFQAFERAYPELCEDALMRTKDEVVDTHLVPSYDPYNNCVGMGVGMGMGGIPPSPGNEAAIEQAQASEVLPFLYIGNARDAQDLRVLQALGITRVLNVTSHVPGYHQDSGICYKTLPAMDSGHQNLRQYFDEAIHFIAPWLRGSVPFLPAPYRGLPFRVTSDARIVY</sequence>
<dbReference type="OrthoDB" id="426001at2759"/>
<reference evidence="2 3" key="1">
    <citation type="submission" date="2019-05" db="EMBL/GenBank/DDBJ databases">
        <title>Another draft genome of Portunus trituberculatus and its Hox gene families provides insights of decapod evolution.</title>
        <authorList>
            <person name="Jeong J.-H."/>
            <person name="Song I."/>
            <person name="Kim S."/>
            <person name="Choi T."/>
            <person name="Kim D."/>
            <person name="Ryu S."/>
            <person name="Kim W."/>
        </authorList>
    </citation>
    <scope>NUCLEOTIDE SEQUENCE [LARGE SCALE GENOMIC DNA]</scope>
    <source>
        <tissue evidence="2">Muscle</tissue>
    </source>
</reference>
<dbReference type="Gene3D" id="3.90.190.10">
    <property type="entry name" value="Protein tyrosine phosphatase superfamily"/>
    <property type="match status" value="1"/>
</dbReference>
<protein>
    <submittedName>
        <fullName evidence="2">Dual specificity protein phosphatase 10</fullName>
    </submittedName>
</protein>
<dbReference type="InterPro" id="IPR029021">
    <property type="entry name" value="Prot-tyrosine_phosphatase-like"/>
</dbReference>
<keyword evidence="1" id="KW-0904">Protein phosphatase</keyword>
<dbReference type="GO" id="GO:0008330">
    <property type="term" value="F:protein tyrosine/threonine phosphatase activity"/>
    <property type="evidence" value="ECO:0007669"/>
    <property type="project" value="TreeGrafter"/>
</dbReference>
<evidence type="ECO:0000313" key="2">
    <source>
        <dbReference type="EMBL" id="MPC27017.1"/>
    </source>
</evidence>
<evidence type="ECO:0000256" key="1">
    <source>
        <dbReference type="ARBA" id="ARBA00022912"/>
    </source>
</evidence>